<dbReference type="SUPFAM" id="SSF48019">
    <property type="entry name" value="post-AAA+ oligomerization domain-like"/>
    <property type="match status" value="1"/>
</dbReference>
<dbReference type="Pfam" id="PF12002">
    <property type="entry name" value="MgsA_C"/>
    <property type="match status" value="1"/>
</dbReference>
<name>A0A212JA45_9FIRM</name>
<gene>
    <name evidence="2" type="ORF">KL86CLO1_10758</name>
</gene>
<dbReference type="GO" id="GO:0003677">
    <property type="term" value="F:DNA binding"/>
    <property type="evidence" value="ECO:0007669"/>
    <property type="project" value="InterPro"/>
</dbReference>
<sequence>MSEFMSYDPWANIRTRNGYTGDEMISMLQKSIRRGLEDNALAAAYEMYITSPQFEDKLWRRLLAISVEDVGFGDPMAPVLVQTYNQIRKEFLYGDGDRPIFFVHAIRYLCRSQKERSSDHKKNLMIKKFAHGELPEVPEYAYDMHTVKGREMGRDEHHFLTEASRVSPQMERPDIKAAYEEYLTYCEREKDSEARPDVQPFEYNTWQF</sequence>
<evidence type="ECO:0000313" key="2">
    <source>
        <dbReference type="EMBL" id="SBV96298.1"/>
    </source>
</evidence>
<dbReference type="InterPro" id="IPR008921">
    <property type="entry name" value="DNA_pol3_clamp-load_cplx_C"/>
</dbReference>
<proteinExistence type="predicted"/>
<dbReference type="AlphaFoldDB" id="A0A212JA45"/>
<accession>A0A212JA45</accession>
<reference evidence="2" key="1">
    <citation type="submission" date="2016-04" db="EMBL/GenBank/DDBJ databases">
        <authorList>
            <person name="Evans L.H."/>
            <person name="Alamgir A."/>
            <person name="Owens N."/>
            <person name="Weber N.D."/>
            <person name="Virtaneva K."/>
            <person name="Barbian K."/>
            <person name="Babar A."/>
            <person name="Rosenke K."/>
        </authorList>
    </citation>
    <scope>NUCLEOTIDE SEQUENCE</scope>
    <source>
        <strain evidence="2">86</strain>
    </source>
</reference>
<protein>
    <recommendedName>
        <fullName evidence="1">MgsA AAA+ ATPase C-terminal domain-containing protein</fullName>
    </recommendedName>
</protein>
<feature type="domain" description="MgsA AAA+ ATPase C-terminal" evidence="1">
    <location>
        <begin position="58"/>
        <end position="158"/>
    </location>
</feature>
<dbReference type="InterPro" id="IPR021886">
    <property type="entry name" value="MgsA_C"/>
</dbReference>
<organism evidence="2">
    <name type="scientific">uncultured Eubacteriales bacterium</name>
    <dbReference type="NCBI Taxonomy" id="172733"/>
    <lineage>
        <taxon>Bacteria</taxon>
        <taxon>Bacillati</taxon>
        <taxon>Bacillota</taxon>
        <taxon>Clostridia</taxon>
        <taxon>Eubacteriales</taxon>
        <taxon>environmental samples</taxon>
    </lineage>
</organism>
<dbReference type="EMBL" id="FLUN01000001">
    <property type="protein sequence ID" value="SBV96298.1"/>
    <property type="molecule type" value="Genomic_DNA"/>
</dbReference>
<dbReference type="GO" id="GO:0006260">
    <property type="term" value="P:DNA replication"/>
    <property type="evidence" value="ECO:0007669"/>
    <property type="project" value="InterPro"/>
</dbReference>
<dbReference type="Gene3D" id="1.20.272.10">
    <property type="match status" value="1"/>
</dbReference>
<evidence type="ECO:0000259" key="1">
    <source>
        <dbReference type="Pfam" id="PF12002"/>
    </source>
</evidence>